<organism evidence="1 2">
    <name type="scientific">Pendulispora rubella</name>
    <dbReference type="NCBI Taxonomy" id="2741070"/>
    <lineage>
        <taxon>Bacteria</taxon>
        <taxon>Pseudomonadati</taxon>
        <taxon>Myxococcota</taxon>
        <taxon>Myxococcia</taxon>
        <taxon>Myxococcales</taxon>
        <taxon>Sorangiineae</taxon>
        <taxon>Pendulisporaceae</taxon>
        <taxon>Pendulispora</taxon>
    </lineage>
</organism>
<keyword evidence="2" id="KW-1185">Reference proteome</keyword>
<accession>A0ABZ2KU64</accession>
<gene>
    <name evidence="1" type="ORF">LVJ94_34735</name>
</gene>
<proteinExistence type="predicted"/>
<dbReference type="EMBL" id="CP089983">
    <property type="protein sequence ID" value="WXB02057.1"/>
    <property type="molecule type" value="Genomic_DNA"/>
</dbReference>
<protein>
    <submittedName>
        <fullName evidence="1">Uncharacterized protein</fullName>
    </submittedName>
</protein>
<evidence type="ECO:0000313" key="2">
    <source>
        <dbReference type="Proteomes" id="UP001374803"/>
    </source>
</evidence>
<dbReference type="RefSeq" id="WP_394831682.1">
    <property type="nucleotide sequence ID" value="NZ_CP089929.1"/>
</dbReference>
<evidence type="ECO:0000313" key="1">
    <source>
        <dbReference type="EMBL" id="WXB02057.1"/>
    </source>
</evidence>
<dbReference type="Proteomes" id="UP001374803">
    <property type="component" value="Chromosome"/>
</dbReference>
<sequence length="72" mass="8269">MEYWRKNEPAKGYPGAVGGFATRIGFLAEQMGLTHSVEIREARTANGRLAWLFEVLVVAPDEHEEKRLKQRR</sequence>
<reference evidence="1" key="1">
    <citation type="submission" date="2021-12" db="EMBL/GenBank/DDBJ databases">
        <title>Discovery of the Pendulisporaceae a myxobacterial family with distinct sporulation behavior and unique specialized metabolism.</title>
        <authorList>
            <person name="Garcia R."/>
            <person name="Popoff A."/>
            <person name="Bader C.D."/>
            <person name="Loehr J."/>
            <person name="Walesch S."/>
            <person name="Walt C."/>
            <person name="Boldt J."/>
            <person name="Bunk B."/>
            <person name="Haeckl F.J.F.P.J."/>
            <person name="Gunesch A.P."/>
            <person name="Birkelbach J."/>
            <person name="Nuebel U."/>
            <person name="Pietschmann T."/>
            <person name="Bach T."/>
            <person name="Mueller R."/>
        </authorList>
    </citation>
    <scope>NUCLEOTIDE SEQUENCE</scope>
    <source>
        <strain evidence="1">MSr11367</strain>
    </source>
</reference>
<name>A0ABZ2KU64_9BACT</name>